<reference evidence="1" key="1">
    <citation type="submission" date="2021-01" db="EMBL/GenBank/DDBJ databases">
        <authorList>
            <person name="Corre E."/>
            <person name="Pelletier E."/>
            <person name="Niang G."/>
            <person name="Scheremetjew M."/>
            <person name="Finn R."/>
            <person name="Kale V."/>
            <person name="Holt S."/>
            <person name="Cochrane G."/>
            <person name="Meng A."/>
            <person name="Brown T."/>
            <person name="Cohen L."/>
        </authorList>
    </citation>
    <scope>NUCLEOTIDE SEQUENCE</scope>
</reference>
<proteinExistence type="predicted"/>
<name>A0A7S1A264_NOCSC</name>
<evidence type="ECO:0000313" key="1">
    <source>
        <dbReference type="EMBL" id="CAD8840088.1"/>
    </source>
</evidence>
<evidence type="ECO:0008006" key="2">
    <source>
        <dbReference type="Google" id="ProtNLM"/>
    </source>
</evidence>
<accession>A0A7S1A264</accession>
<organism evidence="1">
    <name type="scientific">Noctiluca scintillans</name>
    <name type="common">Sea sparkle</name>
    <name type="synonym">Red tide dinoflagellate</name>
    <dbReference type="NCBI Taxonomy" id="2966"/>
    <lineage>
        <taxon>Eukaryota</taxon>
        <taxon>Sar</taxon>
        <taxon>Alveolata</taxon>
        <taxon>Dinophyceae</taxon>
        <taxon>Noctilucales</taxon>
        <taxon>Noctilucaceae</taxon>
        <taxon>Noctiluca</taxon>
    </lineage>
</organism>
<gene>
    <name evidence="1" type="ORF">NSCI0253_LOCUS14436</name>
</gene>
<dbReference type="Gene3D" id="3.30.559.10">
    <property type="entry name" value="Chloramphenicol acetyltransferase-like domain"/>
    <property type="match status" value="1"/>
</dbReference>
<dbReference type="AlphaFoldDB" id="A0A7S1A264"/>
<dbReference type="SUPFAM" id="SSF52777">
    <property type="entry name" value="CoA-dependent acyltransferases"/>
    <property type="match status" value="2"/>
</dbReference>
<protein>
    <recommendedName>
        <fullName evidence="2">Condensation domain-containing protein</fullName>
    </recommendedName>
</protein>
<sequence>MWTSRCCWVLHRKQPLSEPVIRAAIRKLIERHVALRTEFIDPYRFFGGTQKAFSVFEAFRRHVDPLDKDVKTRSALGRVAGDCIHGLCQATAWSFEHAWPRVTTSSPPGDQDVPLRVHERSETLELAEWRVWPRAQDFSPPFQAVLAPYGKNKDEGAVLFLAVCHMVSDGYSIIALLDDLSHFVAEEEAKEACRSMERALPPLPALPNMFARMERRLVKTFWNSGGDTITREPIGGMKSHEAMCTYATIPPEVVSAVRRAARNLAVQDDIALLTILGVALSWFEDKKVEPIAMIVPQRDGPAENDMVGLFADFRHFNIYTEGLSFAGVALSTHNTVQRRLWTEPGLCTQFDITIVNFEWTDFEERHGFVQRVTMGKRNESSPHPLRISVDQPNRDTWRMRVAFGRKQYNEAARERFFNFFESSLRALIHDPLRLVWPAVSPVTLDPNRKDVAA</sequence>
<dbReference type="Gene3D" id="3.30.559.30">
    <property type="entry name" value="Nonribosomal peptide synthetase, condensation domain"/>
    <property type="match status" value="1"/>
</dbReference>
<dbReference type="EMBL" id="HBFQ01020689">
    <property type="protein sequence ID" value="CAD8840088.1"/>
    <property type="molecule type" value="Transcribed_RNA"/>
</dbReference>
<dbReference type="InterPro" id="IPR023213">
    <property type="entry name" value="CAT-like_dom_sf"/>
</dbReference>